<dbReference type="OrthoDB" id="37244at2759"/>
<dbReference type="WBParaSite" id="DME_0000653001-mRNA-1">
    <property type="protein sequence ID" value="DME_0000653001-mRNA-1"/>
    <property type="gene ID" value="DME_0000653001"/>
</dbReference>
<evidence type="ECO:0000256" key="7">
    <source>
        <dbReference type="ARBA" id="ARBA00022967"/>
    </source>
</evidence>
<keyword evidence="8" id="KW-1133">Transmembrane helix</keyword>
<evidence type="ECO:0000256" key="8">
    <source>
        <dbReference type="ARBA" id="ARBA00022989"/>
    </source>
</evidence>
<dbReference type="STRING" id="318479.A0A0N4UGB9"/>
<dbReference type="Gene3D" id="3.40.50.720">
    <property type="entry name" value="NAD(P)-binding Rossmann-like Domain"/>
    <property type="match status" value="2"/>
</dbReference>
<reference evidence="14 16" key="2">
    <citation type="submission" date="2018-11" db="EMBL/GenBank/DDBJ databases">
        <authorList>
            <consortium name="Pathogen Informatics"/>
        </authorList>
    </citation>
    <scope>NUCLEOTIDE SEQUENCE [LARGE SCALE GENOMIC DNA]</scope>
</reference>
<evidence type="ECO:0000256" key="5">
    <source>
        <dbReference type="ARBA" id="ARBA00022741"/>
    </source>
</evidence>
<dbReference type="InterPro" id="IPR008143">
    <property type="entry name" value="Ala_DH/PNT_CS2"/>
</dbReference>
<evidence type="ECO:0000259" key="13">
    <source>
        <dbReference type="SMART" id="SM01003"/>
    </source>
</evidence>
<comment type="catalytic activity">
    <reaction evidence="11">
        <text>NAD(+) + NADPH + H(+)(in) = NADH + NADP(+) + H(+)(out)</text>
        <dbReference type="Rhea" id="RHEA:47992"/>
        <dbReference type="ChEBI" id="CHEBI:15378"/>
        <dbReference type="ChEBI" id="CHEBI:57540"/>
        <dbReference type="ChEBI" id="CHEBI:57783"/>
        <dbReference type="ChEBI" id="CHEBI:57945"/>
        <dbReference type="ChEBI" id="CHEBI:58349"/>
        <dbReference type="EC" id="7.1.1.1"/>
    </reaction>
</comment>
<dbReference type="EMBL" id="UYYG01001187">
    <property type="protein sequence ID" value="VDN59668.1"/>
    <property type="molecule type" value="Genomic_DNA"/>
</dbReference>
<dbReference type="Pfam" id="PF05222">
    <property type="entry name" value="AlaDh_PNT_N"/>
    <property type="match status" value="1"/>
</dbReference>
<keyword evidence="6" id="KW-0521">NADP</keyword>
<comment type="subcellular location">
    <subcellularLocation>
        <location evidence="1">Membrane</location>
        <topology evidence="1">Multi-pass membrane protein</topology>
    </subcellularLocation>
</comment>
<gene>
    <name evidence="14" type="ORF">DME_LOCUS9641</name>
</gene>
<dbReference type="SMART" id="SM01002">
    <property type="entry name" value="AlaDh_PNT_C"/>
    <property type="match status" value="1"/>
</dbReference>
<keyword evidence="7" id="KW-1278">Translocase</keyword>
<evidence type="ECO:0000313" key="16">
    <source>
        <dbReference type="Proteomes" id="UP000274756"/>
    </source>
</evidence>
<keyword evidence="4" id="KW-0812">Transmembrane</keyword>
<dbReference type="EC" id="7.1.1.1" evidence="3"/>
<dbReference type="CDD" id="cd05304">
    <property type="entry name" value="Rubrum_tdh"/>
    <property type="match status" value="1"/>
</dbReference>
<dbReference type="GO" id="GO:0016491">
    <property type="term" value="F:oxidoreductase activity"/>
    <property type="evidence" value="ECO:0007669"/>
    <property type="project" value="InterPro"/>
</dbReference>
<dbReference type="InterPro" id="IPR007886">
    <property type="entry name" value="AlaDH/PNT_N"/>
</dbReference>
<dbReference type="GO" id="GO:0005743">
    <property type="term" value="C:mitochondrial inner membrane"/>
    <property type="evidence" value="ECO:0007669"/>
    <property type="project" value="TreeGrafter"/>
</dbReference>
<dbReference type="Proteomes" id="UP000274756">
    <property type="component" value="Unassembled WGS sequence"/>
</dbReference>
<dbReference type="GO" id="GO:0050661">
    <property type="term" value="F:NADP binding"/>
    <property type="evidence" value="ECO:0007669"/>
    <property type="project" value="TreeGrafter"/>
</dbReference>
<sequence length="455" mass="49808">MWWGRENTHMGWYFEKRYCQRILLGKGKRKMKILLISLKRNFANVAAASGRPWKDITVAAIREVSQGEKRVAITPQAAESLIKKGIRVVIERGAGVSASFNDDLYQKVGVNVVDKDTAYQSDIIFKVRVPTLEECAKFRPKSTLLSFIYPAQNKNVIDELAKRELTVFGMDCVPRISRAQVYDVLSSMANISGYKAVIEAANHFGRFFTGQITAAGRVPPAKILVIGGGVAGLSSIGTAKGMGAIVRGFDTRSAVKEQVESLGAEFLEIQIKEEGEGIGGYAKEMSKEFIEKEMELFSQQCKEVDIIISTALIPGKPAPRLITKEMIATMKPGSVIVDLAAEAGGNIETTRPGQCYTNSNGVIHIGYTDLPSRLPTQSSPKEQFNVDLNDEVVRGTIVLHQGRMMWPPPVISSPPPSPTLAKKIEEKAVVEVPLSPLQQTFKSAAIYTAGNLNFS</sequence>
<dbReference type="NCBIfam" id="NF006942">
    <property type="entry name" value="PRK09424.1"/>
    <property type="match status" value="1"/>
</dbReference>
<evidence type="ECO:0000256" key="1">
    <source>
        <dbReference type="ARBA" id="ARBA00004141"/>
    </source>
</evidence>
<proteinExistence type="inferred from homology"/>
<evidence type="ECO:0000256" key="3">
    <source>
        <dbReference type="ARBA" id="ARBA00012943"/>
    </source>
</evidence>
<accession>A0A0N4UGB9</accession>
<evidence type="ECO:0000256" key="10">
    <source>
        <dbReference type="ARBA" id="ARBA00023136"/>
    </source>
</evidence>
<keyword evidence="5" id="KW-0547">Nucleotide-binding</keyword>
<organism evidence="15 17">
    <name type="scientific">Dracunculus medinensis</name>
    <name type="common">Guinea worm</name>
    <dbReference type="NCBI Taxonomy" id="318479"/>
    <lineage>
        <taxon>Eukaryota</taxon>
        <taxon>Metazoa</taxon>
        <taxon>Ecdysozoa</taxon>
        <taxon>Nematoda</taxon>
        <taxon>Chromadorea</taxon>
        <taxon>Rhabditida</taxon>
        <taxon>Spirurina</taxon>
        <taxon>Dracunculoidea</taxon>
        <taxon>Dracunculidae</taxon>
        <taxon>Dracunculus</taxon>
    </lineage>
</organism>
<evidence type="ECO:0000313" key="15">
    <source>
        <dbReference type="Proteomes" id="UP000038040"/>
    </source>
</evidence>
<feature type="domain" description="Alanine dehydrogenase/pyridine nucleotide transhydrogenase NAD(H)-binding" evidence="12">
    <location>
        <begin position="201"/>
        <end position="366"/>
    </location>
</feature>
<dbReference type="InterPro" id="IPR007698">
    <property type="entry name" value="AlaDH/PNT_NAD(H)-bd"/>
</dbReference>
<dbReference type="InterPro" id="IPR036291">
    <property type="entry name" value="NAD(P)-bd_dom_sf"/>
</dbReference>
<evidence type="ECO:0000256" key="2">
    <source>
        <dbReference type="ARBA" id="ARBA00005624"/>
    </source>
</evidence>
<protein>
    <recommendedName>
        <fullName evidence="3">proton-translocating NAD(P)(+) transhydrogenase</fullName>
        <ecNumber evidence="3">7.1.1.1</ecNumber>
    </recommendedName>
</protein>
<dbReference type="InterPro" id="IPR026255">
    <property type="entry name" value="NADP_transhyd_a"/>
</dbReference>
<evidence type="ECO:0000256" key="9">
    <source>
        <dbReference type="ARBA" id="ARBA00023027"/>
    </source>
</evidence>
<dbReference type="PROSITE" id="PS00837">
    <property type="entry name" value="ALADH_PNT_2"/>
    <property type="match status" value="1"/>
</dbReference>
<evidence type="ECO:0000256" key="6">
    <source>
        <dbReference type="ARBA" id="ARBA00022857"/>
    </source>
</evidence>
<evidence type="ECO:0000313" key="14">
    <source>
        <dbReference type="EMBL" id="VDN59668.1"/>
    </source>
</evidence>
<dbReference type="PIRSF" id="PIRSF000203">
    <property type="entry name" value="NADP_transhydrogenase_alpha"/>
    <property type="match status" value="1"/>
</dbReference>
<dbReference type="FunFam" id="3.40.50.720:FF:000028">
    <property type="entry name" value="NAD(P) transhydrogenase subunit alpha"/>
    <property type="match status" value="1"/>
</dbReference>
<comment type="similarity">
    <text evidence="2">In the N-terminal section; belongs to the AlaDH/PNT family.</text>
</comment>
<dbReference type="Pfam" id="PF01262">
    <property type="entry name" value="AlaDh_PNT_C"/>
    <property type="match status" value="1"/>
</dbReference>
<keyword evidence="10" id="KW-0472">Membrane</keyword>
<dbReference type="SUPFAM" id="SSF52283">
    <property type="entry name" value="Formate/glycerate dehydrogenase catalytic domain-like"/>
    <property type="match status" value="1"/>
</dbReference>
<evidence type="ECO:0000259" key="12">
    <source>
        <dbReference type="SMART" id="SM01002"/>
    </source>
</evidence>
<dbReference type="Proteomes" id="UP000038040">
    <property type="component" value="Unplaced"/>
</dbReference>
<dbReference type="NCBIfam" id="TIGR00561">
    <property type="entry name" value="pntA"/>
    <property type="match status" value="1"/>
</dbReference>
<keyword evidence="9" id="KW-0520">NAD</keyword>
<evidence type="ECO:0000256" key="11">
    <source>
        <dbReference type="ARBA" id="ARBA00048202"/>
    </source>
</evidence>
<dbReference type="GO" id="GO:0008750">
    <property type="term" value="F:proton-translocating NAD(P)+ transhydrogenase activity"/>
    <property type="evidence" value="ECO:0007669"/>
    <property type="project" value="UniProtKB-EC"/>
</dbReference>
<dbReference type="SUPFAM" id="SSF51735">
    <property type="entry name" value="NAD(P)-binding Rossmann-fold domains"/>
    <property type="match status" value="1"/>
</dbReference>
<dbReference type="GO" id="GO:0006740">
    <property type="term" value="P:NADPH regeneration"/>
    <property type="evidence" value="ECO:0007669"/>
    <property type="project" value="TreeGrafter"/>
</dbReference>
<dbReference type="PANTHER" id="PTHR10160">
    <property type="entry name" value="NAD(P) TRANSHYDROGENASE"/>
    <property type="match status" value="1"/>
</dbReference>
<feature type="domain" description="Alanine dehydrogenase/pyridine nucleotide transhydrogenase N-terminal" evidence="13">
    <location>
        <begin position="59"/>
        <end position="192"/>
    </location>
</feature>
<evidence type="ECO:0000313" key="17">
    <source>
        <dbReference type="WBParaSite" id="DME_0000653001-mRNA-1"/>
    </source>
</evidence>
<dbReference type="AlphaFoldDB" id="A0A0N4UGB9"/>
<dbReference type="SMART" id="SM01003">
    <property type="entry name" value="AlaDh_PNT_N"/>
    <property type="match status" value="1"/>
</dbReference>
<reference evidence="17" key="1">
    <citation type="submission" date="2017-02" db="UniProtKB">
        <authorList>
            <consortium name="WormBaseParasite"/>
        </authorList>
    </citation>
    <scope>IDENTIFICATION</scope>
</reference>
<evidence type="ECO:0000256" key="4">
    <source>
        <dbReference type="ARBA" id="ARBA00022692"/>
    </source>
</evidence>
<keyword evidence="16" id="KW-1185">Reference proteome</keyword>
<name>A0A0N4UGB9_DRAME</name>
<dbReference type="PANTHER" id="PTHR10160:SF19">
    <property type="entry name" value="PROTON-TRANSLOCATING NAD(P)(+) TRANSHYDROGENASE"/>
    <property type="match status" value="1"/>
</dbReference>